<evidence type="ECO:0000313" key="2">
    <source>
        <dbReference type="EnsemblPlants" id="PGSC0003DMT400009757"/>
    </source>
</evidence>
<dbReference type="AlphaFoldDB" id="M0ZWW8"/>
<keyword evidence="3" id="KW-1185">Reference proteome</keyword>
<accession>M0ZWW8</accession>
<protein>
    <submittedName>
        <fullName evidence="2">'chromo' domain containing protein</fullName>
    </submittedName>
</protein>
<feature type="compositionally biased region" description="Basic residues" evidence="1">
    <location>
        <begin position="30"/>
        <end position="42"/>
    </location>
</feature>
<feature type="region of interest" description="Disordered" evidence="1">
    <location>
        <begin position="1"/>
        <end position="55"/>
    </location>
</feature>
<evidence type="ECO:0000313" key="3">
    <source>
        <dbReference type="Proteomes" id="UP000011115"/>
    </source>
</evidence>
<feature type="region of interest" description="Disordered" evidence="1">
    <location>
        <begin position="81"/>
        <end position="105"/>
    </location>
</feature>
<dbReference type="PaxDb" id="4113-PGSC0003DMT400009757"/>
<dbReference type="InParanoid" id="M0ZWW8"/>
<proteinExistence type="predicted"/>
<dbReference type="HOGENOM" id="CLU_059105_0_0_1"/>
<sequence>MVNTRYNGVRPIAPVNAPAEESAVKDRGRGRGRGRARGRGHGRVTPVENTPVNENPHAHHEEIEEIMSFLKGLAGPGVLPSVQTTQAPANPPNASTAPKTGGTGGNDAFFHPLLGSIMTGNEHEMLTKFLKLKPHVFLGSENEEVYEFILDCYESLHKLGIVHQHGVEFVSFQLQGRSFNEVTDYVKKVEGVRRDGQAKVLAKRAKNSGNFQGSYSRGSGRPTLATKPIQSAMPASTEQWFPRGMVVMVEDIHKVGEEVTSEAVEVEEMVTEVGVTCNQTKNKRNESGKGRIKFLRVSSLFQGR</sequence>
<organism evidence="2 3">
    <name type="scientific">Solanum tuberosum</name>
    <name type="common">Potato</name>
    <dbReference type="NCBI Taxonomy" id="4113"/>
    <lineage>
        <taxon>Eukaryota</taxon>
        <taxon>Viridiplantae</taxon>
        <taxon>Streptophyta</taxon>
        <taxon>Embryophyta</taxon>
        <taxon>Tracheophyta</taxon>
        <taxon>Spermatophyta</taxon>
        <taxon>Magnoliopsida</taxon>
        <taxon>eudicotyledons</taxon>
        <taxon>Gunneridae</taxon>
        <taxon>Pentapetalae</taxon>
        <taxon>asterids</taxon>
        <taxon>lamiids</taxon>
        <taxon>Solanales</taxon>
        <taxon>Solanaceae</taxon>
        <taxon>Solanoideae</taxon>
        <taxon>Solaneae</taxon>
        <taxon>Solanum</taxon>
    </lineage>
</organism>
<name>M0ZWW8_SOLTU</name>
<dbReference type="Proteomes" id="UP000011115">
    <property type="component" value="Unassembled WGS sequence"/>
</dbReference>
<evidence type="ECO:0000256" key="1">
    <source>
        <dbReference type="SAM" id="MobiDB-lite"/>
    </source>
</evidence>
<feature type="compositionally biased region" description="Low complexity" evidence="1">
    <location>
        <begin position="83"/>
        <end position="100"/>
    </location>
</feature>
<reference evidence="3" key="1">
    <citation type="journal article" date="2011" name="Nature">
        <title>Genome sequence and analysis of the tuber crop potato.</title>
        <authorList>
            <consortium name="The Potato Genome Sequencing Consortium"/>
        </authorList>
    </citation>
    <scope>NUCLEOTIDE SEQUENCE [LARGE SCALE GENOMIC DNA]</scope>
    <source>
        <strain evidence="3">cv. DM1-3 516 R44</strain>
    </source>
</reference>
<dbReference type="EnsemblPlants" id="PGSC0003DMT400009757">
    <property type="protein sequence ID" value="PGSC0003DMT400009757"/>
    <property type="gene ID" value="PGSC0003DMG400003819"/>
</dbReference>
<reference evidence="2" key="2">
    <citation type="submission" date="2015-06" db="UniProtKB">
        <authorList>
            <consortium name="EnsemblPlants"/>
        </authorList>
    </citation>
    <scope>IDENTIFICATION</scope>
    <source>
        <strain evidence="2">DM1-3 516 R44</strain>
    </source>
</reference>
<dbReference type="Gramene" id="PGSC0003DMT400009757">
    <property type="protein sequence ID" value="PGSC0003DMT400009757"/>
    <property type="gene ID" value="PGSC0003DMG400003819"/>
</dbReference>
<dbReference type="eggNOG" id="ENOG502R85Z">
    <property type="taxonomic scope" value="Eukaryota"/>
</dbReference>